<proteinExistence type="predicted"/>
<dbReference type="InterPro" id="IPR011992">
    <property type="entry name" value="EF-hand-dom_pair"/>
</dbReference>
<dbReference type="Gene3D" id="1.10.238.10">
    <property type="entry name" value="EF-hand"/>
    <property type="match status" value="2"/>
</dbReference>
<dbReference type="EMBL" id="CP136890">
    <property type="protein sequence ID" value="WOK92207.1"/>
    <property type="molecule type" value="Genomic_DNA"/>
</dbReference>
<keyword evidence="6" id="KW-1185">Reference proteome</keyword>
<keyword evidence="3" id="KW-0106">Calcium</keyword>
<reference evidence="5 6" key="1">
    <citation type="submission" date="2023-10" db="EMBL/GenBank/DDBJ databases">
        <title>Chromosome-scale genome assembly provides insights into flower coloration mechanisms of Canna indica.</title>
        <authorList>
            <person name="Li C."/>
        </authorList>
    </citation>
    <scope>NUCLEOTIDE SEQUENCE [LARGE SCALE GENOMIC DNA]</scope>
    <source>
        <tissue evidence="5">Flower</tissue>
    </source>
</reference>
<dbReference type="InterPro" id="IPR018247">
    <property type="entry name" value="EF_Hand_1_Ca_BS"/>
</dbReference>
<gene>
    <name evidence="5" type="ORF">Cni_G00898</name>
</gene>
<dbReference type="Pfam" id="PF13499">
    <property type="entry name" value="EF-hand_7"/>
    <property type="match status" value="1"/>
</dbReference>
<sequence>MMKLQPKLNIDQLAAILMYNHGDMIFPAPAAEKSKIIELVDYNNDGKISIGELRKALKAVDLHFTTWKAVFAKMRVDLDGDGYISGDEIKQLNAYAIKKWGIPMINSPGPDAYIRIDAVRKIELVDYDGNGKISIGELRRALKAAGLHFATFKAVVATVRVDLDGDGYISGDEIKKLNQYAIKHWGISVDLKIK</sequence>
<dbReference type="Proteomes" id="UP001327560">
    <property type="component" value="Chromosome 1"/>
</dbReference>
<protein>
    <submittedName>
        <fullName evidence="5">EF-hand domain pair</fullName>
    </submittedName>
</protein>
<feature type="domain" description="EF-hand" evidence="4">
    <location>
        <begin position="161"/>
        <end position="184"/>
    </location>
</feature>
<evidence type="ECO:0000256" key="3">
    <source>
        <dbReference type="ARBA" id="ARBA00022837"/>
    </source>
</evidence>
<evidence type="ECO:0000313" key="6">
    <source>
        <dbReference type="Proteomes" id="UP001327560"/>
    </source>
</evidence>
<dbReference type="Pfam" id="PF13202">
    <property type="entry name" value="EF-hand_5"/>
    <property type="match status" value="2"/>
</dbReference>
<dbReference type="PROSITE" id="PS00018">
    <property type="entry name" value="EF_HAND_1"/>
    <property type="match status" value="4"/>
</dbReference>
<dbReference type="InterPro" id="IPR039647">
    <property type="entry name" value="EF_hand_pair_protein_CML-like"/>
</dbReference>
<dbReference type="PROSITE" id="PS50222">
    <property type="entry name" value="EF_HAND_2"/>
    <property type="match status" value="3"/>
</dbReference>
<dbReference type="AlphaFoldDB" id="A0AAQ3JNH2"/>
<evidence type="ECO:0000256" key="1">
    <source>
        <dbReference type="ARBA" id="ARBA00022723"/>
    </source>
</evidence>
<feature type="domain" description="EF-hand" evidence="4">
    <location>
        <begin position="28"/>
        <end position="63"/>
    </location>
</feature>
<dbReference type="PANTHER" id="PTHR10891">
    <property type="entry name" value="EF-HAND CALCIUM-BINDING DOMAIN CONTAINING PROTEIN"/>
    <property type="match status" value="1"/>
</dbReference>
<evidence type="ECO:0000256" key="2">
    <source>
        <dbReference type="ARBA" id="ARBA00022737"/>
    </source>
</evidence>
<evidence type="ECO:0000259" key="4">
    <source>
        <dbReference type="PROSITE" id="PS50222"/>
    </source>
</evidence>
<dbReference type="SUPFAM" id="SSF47473">
    <property type="entry name" value="EF-hand"/>
    <property type="match status" value="1"/>
</dbReference>
<dbReference type="GO" id="GO:0005509">
    <property type="term" value="F:calcium ion binding"/>
    <property type="evidence" value="ECO:0007669"/>
    <property type="project" value="InterPro"/>
</dbReference>
<dbReference type="InterPro" id="IPR002048">
    <property type="entry name" value="EF_hand_dom"/>
</dbReference>
<organism evidence="5 6">
    <name type="scientific">Canna indica</name>
    <name type="common">Indian-shot</name>
    <dbReference type="NCBI Taxonomy" id="4628"/>
    <lineage>
        <taxon>Eukaryota</taxon>
        <taxon>Viridiplantae</taxon>
        <taxon>Streptophyta</taxon>
        <taxon>Embryophyta</taxon>
        <taxon>Tracheophyta</taxon>
        <taxon>Spermatophyta</taxon>
        <taxon>Magnoliopsida</taxon>
        <taxon>Liliopsida</taxon>
        <taxon>Zingiberales</taxon>
        <taxon>Cannaceae</taxon>
        <taxon>Canna</taxon>
    </lineage>
</organism>
<name>A0AAQ3JNH2_9LILI</name>
<evidence type="ECO:0000313" key="5">
    <source>
        <dbReference type="EMBL" id="WOK92207.1"/>
    </source>
</evidence>
<keyword evidence="2" id="KW-0677">Repeat</keyword>
<dbReference type="SMART" id="SM00054">
    <property type="entry name" value="EFh"/>
    <property type="match status" value="3"/>
</dbReference>
<feature type="domain" description="EF-hand" evidence="4">
    <location>
        <begin position="113"/>
        <end position="148"/>
    </location>
</feature>
<accession>A0AAQ3JNH2</accession>
<keyword evidence="1" id="KW-0479">Metal-binding</keyword>